<feature type="region of interest" description="Disordered" evidence="1">
    <location>
        <begin position="94"/>
        <end position="119"/>
    </location>
</feature>
<dbReference type="HOGENOM" id="CLU_1564637_0_0_1"/>
<dbReference type="KEGG" id="lgi:LOTGIDRAFT_167974"/>
<evidence type="ECO:0000313" key="2">
    <source>
        <dbReference type="EMBL" id="ESO85187.1"/>
    </source>
</evidence>
<gene>
    <name evidence="2" type="ORF">LOTGIDRAFT_167974</name>
</gene>
<sequence>MDSNITRNLHIATNDPELQMYHNFGFLEDEINKDKAINGIYVIEGYNIDKDGRNGLGKGPALEDSSTTSDSANETKVDLLEFIRKSFRRKRRLSAGDKPYGLSQKHSNSDNVQDTQAGDDDAVDDKVLLGRAGVRSSSHLVHPRRSIRLTQVAPSNSSIFPGQYVKDICPR</sequence>
<keyword evidence="3" id="KW-1185">Reference proteome</keyword>
<organism evidence="2 3">
    <name type="scientific">Lottia gigantea</name>
    <name type="common">Giant owl limpet</name>
    <dbReference type="NCBI Taxonomy" id="225164"/>
    <lineage>
        <taxon>Eukaryota</taxon>
        <taxon>Metazoa</taxon>
        <taxon>Spiralia</taxon>
        <taxon>Lophotrochozoa</taxon>
        <taxon>Mollusca</taxon>
        <taxon>Gastropoda</taxon>
        <taxon>Patellogastropoda</taxon>
        <taxon>Lottioidea</taxon>
        <taxon>Lottiidae</taxon>
        <taxon>Lottia</taxon>
    </lineage>
</organism>
<evidence type="ECO:0000256" key="1">
    <source>
        <dbReference type="SAM" id="MobiDB-lite"/>
    </source>
</evidence>
<dbReference type="EMBL" id="KB203301">
    <property type="protein sequence ID" value="ESO85187.1"/>
    <property type="molecule type" value="Genomic_DNA"/>
</dbReference>
<accession>V3ZLL3</accession>
<dbReference type="RefSeq" id="XP_009064104.1">
    <property type="nucleotide sequence ID" value="XM_009065856.1"/>
</dbReference>
<dbReference type="AlphaFoldDB" id="V3ZLL3"/>
<dbReference type="CTD" id="20240747"/>
<protein>
    <submittedName>
        <fullName evidence="2">Uncharacterized protein</fullName>
    </submittedName>
</protein>
<evidence type="ECO:0000313" key="3">
    <source>
        <dbReference type="Proteomes" id="UP000030746"/>
    </source>
</evidence>
<name>V3ZLL3_LOTGI</name>
<dbReference type="Proteomes" id="UP000030746">
    <property type="component" value="Unassembled WGS sequence"/>
</dbReference>
<dbReference type="GeneID" id="20240747"/>
<proteinExistence type="predicted"/>
<reference evidence="2 3" key="1">
    <citation type="journal article" date="2013" name="Nature">
        <title>Insights into bilaterian evolution from three spiralian genomes.</title>
        <authorList>
            <person name="Simakov O."/>
            <person name="Marletaz F."/>
            <person name="Cho S.J."/>
            <person name="Edsinger-Gonzales E."/>
            <person name="Havlak P."/>
            <person name="Hellsten U."/>
            <person name="Kuo D.H."/>
            <person name="Larsson T."/>
            <person name="Lv J."/>
            <person name="Arendt D."/>
            <person name="Savage R."/>
            <person name="Osoegawa K."/>
            <person name="de Jong P."/>
            <person name="Grimwood J."/>
            <person name="Chapman J.A."/>
            <person name="Shapiro H."/>
            <person name="Aerts A."/>
            <person name="Otillar R.P."/>
            <person name="Terry A.Y."/>
            <person name="Boore J.L."/>
            <person name="Grigoriev I.V."/>
            <person name="Lindberg D.R."/>
            <person name="Seaver E.C."/>
            <person name="Weisblat D.A."/>
            <person name="Putnam N.H."/>
            <person name="Rokhsar D.S."/>
        </authorList>
    </citation>
    <scope>NUCLEOTIDE SEQUENCE [LARGE SCALE GENOMIC DNA]</scope>
</reference>